<evidence type="ECO:0000313" key="1">
    <source>
        <dbReference type="EMBL" id="KAK7276176.1"/>
    </source>
</evidence>
<proteinExistence type="predicted"/>
<sequence>MATVLCVINKMVCVRKFITKMERCLIPYQLLYMKLYTECLYYSTRSVSYTKVEITTSTPSRSLYYL</sequence>
<protein>
    <submittedName>
        <fullName evidence="1">Uncharacterized protein</fullName>
    </submittedName>
</protein>
<gene>
    <name evidence="1" type="ORF">RIF29_17311</name>
</gene>
<dbReference type="AlphaFoldDB" id="A0AAN9IKC6"/>
<accession>A0AAN9IKC6</accession>
<name>A0AAN9IKC6_CROPI</name>
<keyword evidence="2" id="KW-1185">Reference proteome</keyword>
<organism evidence="1 2">
    <name type="scientific">Crotalaria pallida</name>
    <name type="common">Smooth rattlebox</name>
    <name type="synonym">Crotalaria striata</name>
    <dbReference type="NCBI Taxonomy" id="3830"/>
    <lineage>
        <taxon>Eukaryota</taxon>
        <taxon>Viridiplantae</taxon>
        <taxon>Streptophyta</taxon>
        <taxon>Embryophyta</taxon>
        <taxon>Tracheophyta</taxon>
        <taxon>Spermatophyta</taxon>
        <taxon>Magnoliopsida</taxon>
        <taxon>eudicotyledons</taxon>
        <taxon>Gunneridae</taxon>
        <taxon>Pentapetalae</taxon>
        <taxon>rosids</taxon>
        <taxon>fabids</taxon>
        <taxon>Fabales</taxon>
        <taxon>Fabaceae</taxon>
        <taxon>Papilionoideae</taxon>
        <taxon>50 kb inversion clade</taxon>
        <taxon>genistoids sensu lato</taxon>
        <taxon>core genistoids</taxon>
        <taxon>Crotalarieae</taxon>
        <taxon>Crotalaria</taxon>
    </lineage>
</organism>
<reference evidence="1 2" key="1">
    <citation type="submission" date="2024-01" db="EMBL/GenBank/DDBJ databases">
        <title>The genomes of 5 underutilized Papilionoideae crops provide insights into root nodulation and disease resistanc.</title>
        <authorList>
            <person name="Yuan L."/>
        </authorList>
    </citation>
    <scope>NUCLEOTIDE SEQUENCE [LARGE SCALE GENOMIC DNA]</scope>
    <source>
        <strain evidence="1">ZHUSHIDOU_FW_LH</strain>
        <tissue evidence="1">Leaf</tissue>
    </source>
</reference>
<comment type="caution">
    <text evidence="1">The sequence shown here is derived from an EMBL/GenBank/DDBJ whole genome shotgun (WGS) entry which is preliminary data.</text>
</comment>
<evidence type="ECO:0000313" key="2">
    <source>
        <dbReference type="Proteomes" id="UP001372338"/>
    </source>
</evidence>
<dbReference type="Proteomes" id="UP001372338">
    <property type="component" value="Unassembled WGS sequence"/>
</dbReference>
<dbReference type="EMBL" id="JAYWIO010000003">
    <property type="protein sequence ID" value="KAK7276176.1"/>
    <property type="molecule type" value="Genomic_DNA"/>
</dbReference>